<dbReference type="SMART" id="SM00421">
    <property type="entry name" value="HTH_LUXR"/>
    <property type="match status" value="1"/>
</dbReference>
<evidence type="ECO:0000256" key="3">
    <source>
        <dbReference type="PROSITE-ProRule" id="PRU00169"/>
    </source>
</evidence>
<organism evidence="6 7">
    <name type="scientific">Hymenobacter daecheongensis DSM 21074</name>
    <dbReference type="NCBI Taxonomy" id="1121955"/>
    <lineage>
        <taxon>Bacteria</taxon>
        <taxon>Pseudomonadati</taxon>
        <taxon>Bacteroidota</taxon>
        <taxon>Cytophagia</taxon>
        <taxon>Cytophagales</taxon>
        <taxon>Hymenobacteraceae</taxon>
        <taxon>Hymenobacter</taxon>
    </lineage>
</organism>
<evidence type="ECO:0000259" key="4">
    <source>
        <dbReference type="PROSITE" id="PS50043"/>
    </source>
</evidence>
<dbReference type="EMBL" id="FQYN01000012">
    <property type="protein sequence ID" value="SHJ81230.1"/>
    <property type="molecule type" value="Genomic_DNA"/>
</dbReference>
<name>A0A1M6MCT6_9BACT</name>
<dbReference type="InterPro" id="IPR000792">
    <property type="entry name" value="Tscrpt_reg_LuxR_C"/>
</dbReference>
<dbReference type="PANTHER" id="PTHR43214:SF43">
    <property type="entry name" value="TWO-COMPONENT RESPONSE REGULATOR"/>
    <property type="match status" value="1"/>
</dbReference>
<dbReference type="PROSITE" id="PS50110">
    <property type="entry name" value="RESPONSE_REGULATORY"/>
    <property type="match status" value="1"/>
</dbReference>
<dbReference type="PROSITE" id="PS50043">
    <property type="entry name" value="HTH_LUXR_2"/>
    <property type="match status" value="1"/>
</dbReference>
<gene>
    <name evidence="6" type="ORF">SAMN02745146_0229</name>
</gene>
<keyword evidence="1 3" id="KW-0597">Phosphoprotein</keyword>
<dbReference type="CDD" id="cd17535">
    <property type="entry name" value="REC_NarL-like"/>
    <property type="match status" value="1"/>
</dbReference>
<dbReference type="Pfam" id="PF00196">
    <property type="entry name" value="GerE"/>
    <property type="match status" value="1"/>
</dbReference>
<dbReference type="Proteomes" id="UP000184418">
    <property type="component" value="Unassembled WGS sequence"/>
</dbReference>
<dbReference type="CDD" id="cd06170">
    <property type="entry name" value="LuxR_C_like"/>
    <property type="match status" value="1"/>
</dbReference>
<dbReference type="STRING" id="1121955.SAMN02745146_0229"/>
<dbReference type="AlphaFoldDB" id="A0A1M6MCT6"/>
<dbReference type="RefSeq" id="WP_073112637.1">
    <property type="nucleotide sequence ID" value="NZ_FQYN01000012.1"/>
</dbReference>
<evidence type="ECO:0000259" key="5">
    <source>
        <dbReference type="PROSITE" id="PS50110"/>
    </source>
</evidence>
<dbReference type="InterPro" id="IPR016032">
    <property type="entry name" value="Sig_transdc_resp-reg_C-effctor"/>
</dbReference>
<dbReference type="GO" id="GO:0006355">
    <property type="term" value="P:regulation of DNA-templated transcription"/>
    <property type="evidence" value="ECO:0007669"/>
    <property type="project" value="InterPro"/>
</dbReference>
<keyword evidence="2" id="KW-0238">DNA-binding</keyword>
<dbReference type="SUPFAM" id="SSF52172">
    <property type="entry name" value="CheY-like"/>
    <property type="match status" value="1"/>
</dbReference>
<dbReference type="OrthoDB" id="9797341at2"/>
<dbReference type="InterPro" id="IPR039420">
    <property type="entry name" value="WalR-like"/>
</dbReference>
<evidence type="ECO:0000256" key="1">
    <source>
        <dbReference type="ARBA" id="ARBA00022553"/>
    </source>
</evidence>
<dbReference type="SMART" id="SM00448">
    <property type="entry name" value="REC"/>
    <property type="match status" value="1"/>
</dbReference>
<feature type="domain" description="Response regulatory" evidence="5">
    <location>
        <begin position="14"/>
        <end position="131"/>
    </location>
</feature>
<dbReference type="Gene3D" id="3.40.50.2300">
    <property type="match status" value="1"/>
</dbReference>
<sequence length="227" mass="24996">MTAPRPEPEPDLIQVLLVDDHQMIIEGIKTLLQGEADIRVVAQATSGAEALRLLQTQPGVNVAILDLNMPQMSGVELARAIHTAYPQIGIMALSMFHDHASVAEVLEAGGSGYLLKSTNKQELSAAIRQVAAGNTFFSPEVASTLLANLQIMANRDRNRDDRAAELTNREREILQLIAREYSNSHIAETLFISERTVETHRKNILTKTNSKSVVGLIQYALRHKLIV</sequence>
<reference evidence="6 7" key="1">
    <citation type="submission" date="2016-11" db="EMBL/GenBank/DDBJ databases">
        <authorList>
            <person name="Jaros S."/>
            <person name="Januszkiewicz K."/>
            <person name="Wedrychowicz H."/>
        </authorList>
    </citation>
    <scope>NUCLEOTIDE SEQUENCE [LARGE SCALE GENOMIC DNA]</scope>
    <source>
        <strain evidence="6 7">DSM 21074</strain>
    </source>
</reference>
<proteinExistence type="predicted"/>
<dbReference type="PRINTS" id="PR00038">
    <property type="entry name" value="HTHLUXR"/>
</dbReference>
<keyword evidence="7" id="KW-1185">Reference proteome</keyword>
<dbReference type="PANTHER" id="PTHR43214">
    <property type="entry name" value="TWO-COMPONENT RESPONSE REGULATOR"/>
    <property type="match status" value="1"/>
</dbReference>
<feature type="modified residue" description="4-aspartylphosphate" evidence="3">
    <location>
        <position position="66"/>
    </location>
</feature>
<accession>A0A1M6MCT6</accession>
<dbReference type="GO" id="GO:0003677">
    <property type="term" value="F:DNA binding"/>
    <property type="evidence" value="ECO:0007669"/>
    <property type="project" value="UniProtKB-KW"/>
</dbReference>
<dbReference type="SUPFAM" id="SSF46894">
    <property type="entry name" value="C-terminal effector domain of the bipartite response regulators"/>
    <property type="match status" value="1"/>
</dbReference>
<dbReference type="GO" id="GO:0000160">
    <property type="term" value="P:phosphorelay signal transduction system"/>
    <property type="evidence" value="ECO:0007669"/>
    <property type="project" value="InterPro"/>
</dbReference>
<feature type="domain" description="HTH luxR-type" evidence="4">
    <location>
        <begin position="159"/>
        <end position="224"/>
    </location>
</feature>
<evidence type="ECO:0000256" key="2">
    <source>
        <dbReference type="ARBA" id="ARBA00023125"/>
    </source>
</evidence>
<dbReference type="Pfam" id="PF00072">
    <property type="entry name" value="Response_reg"/>
    <property type="match status" value="1"/>
</dbReference>
<dbReference type="InterPro" id="IPR058245">
    <property type="entry name" value="NreC/VraR/RcsB-like_REC"/>
</dbReference>
<dbReference type="InterPro" id="IPR001789">
    <property type="entry name" value="Sig_transdc_resp-reg_receiver"/>
</dbReference>
<dbReference type="InterPro" id="IPR011006">
    <property type="entry name" value="CheY-like_superfamily"/>
</dbReference>
<evidence type="ECO:0000313" key="7">
    <source>
        <dbReference type="Proteomes" id="UP000184418"/>
    </source>
</evidence>
<protein>
    <submittedName>
        <fullName evidence="6">Two component transcriptional regulator, LuxR family</fullName>
    </submittedName>
</protein>
<evidence type="ECO:0000313" key="6">
    <source>
        <dbReference type="EMBL" id="SHJ81230.1"/>
    </source>
</evidence>